<organism evidence="1">
    <name type="scientific">Culex pipiens</name>
    <name type="common">House mosquito</name>
    <dbReference type="NCBI Taxonomy" id="7175"/>
    <lineage>
        <taxon>Eukaryota</taxon>
        <taxon>Metazoa</taxon>
        <taxon>Ecdysozoa</taxon>
        <taxon>Arthropoda</taxon>
        <taxon>Hexapoda</taxon>
        <taxon>Insecta</taxon>
        <taxon>Pterygota</taxon>
        <taxon>Neoptera</taxon>
        <taxon>Endopterygota</taxon>
        <taxon>Diptera</taxon>
        <taxon>Nematocera</taxon>
        <taxon>Culicoidea</taxon>
        <taxon>Culicidae</taxon>
        <taxon>Culicinae</taxon>
        <taxon>Culicini</taxon>
        <taxon>Culex</taxon>
        <taxon>Culex</taxon>
    </lineage>
</organism>
<proteinExistence type="predicted"/>
<dbReference type="EMBL" id="HBUE01060873">
    <property type="protein sequence ID" value="CAG6468546.1"/>
    <property type="molecule type" value="Transcribed_RNA"/>
</dbReference>
<dbReference type="AlphaFoldDB" id="A0A8D8BBG8"/>
<sequence>MNVVTITGASTVTIGNDRRATARTTLAIAAVVAVAATAGECAVVAVPATEVTTRAVVTVASVATCPSKVRTSTATRAWWTTTITIRRWWAFRRITTELVRWGPDRPVEVTTRFRCSNSSSSK</sequence>
<reference evidence="1" key="1">
    <citation type="submission" date="2021-05" db="EMBL/GenBank/DDBJ databases">
        <authorList>
            <person name="Alioto T."/>
            <person name="Alioto T."/>
            <person name="Gomez Garrido J."/>
        </authorList>
    </citation>
    <scope>NUCLEOTIDE SEQUENCE</scope>
</reference>
<accession>A0A8D8BBG8</accession>
<evidence type="ECO:0000313" key="1">
    <source>
        <dbReference type="EMBL" id="CAG6468546.1"/>
    </source>
</evidence>
<name>A0A8D8BBG8_CULPI</name>
<protein>
    <submittedName>
        <fullName evidence="1">(northern house mosquito) hypothetical protein</fullName>
    </submittedName>
</protein>